<protein>
    <submittedName>
        <fullName evidence="3">Uncharacterized protein pSLT051</fullName>
    </submittedName>
</protein>
<dbReference type="GO" id="GO:1990238">
    <property type="term" value="F:double-stranded DNA endonuclease activity"/>
    <property type="evidence" value="ECO:0007669"/>
    <property type="project" value="TreeGrafter"/>
</dbReference>
<evidence type="ECO:0000259" key="2">
    <source>
        <dbReference type="Pfam" id="PF04754"/>
    </source>
</evidence>
<name>A0A8D9AKI8_9HEMI</name>
<evidence type="ECO:0000313" key="3">
    <source>
        <dbReference type="EMBL" id="CAG6768214.1"/>
    </source>
</evidence>
<comment type="similarity">
    <text evidence="1">Belongs to the Rpn/YhgA-like nuclease family.</text>
</comment>
<dbReference type="EMBL" id="HBUF01575739">
    <property type="protein sequence ID" value="CAG6768214.1"/>
    <property type="molecule type" value="Transcribed_RNA"/>
</dbReference>
<feature type="domain" description="Transposase (putative) YhgA-like" evidence="2">
    <location>
        <begin position="6"/>
        <end position="199"/>
    </location>
</feature>
<dbReference type="PANTHER" id="PTHR34611">
    <property type="match status" value="1"/>
</dbReference>
<dbReference type="InterPro" id="IPR006842">
    <property type="entry name" value="Transposase_31"/>
</dbReference>
<organism evidence="3">
    <name type="scientific">Cacopsylla melanoneura</name>
    <dbReference type="NCBI Taxonomy" id="428564"/>
    <lineage>
        <taxon>Eukaryota</taxon>
        <taxon>Metazoa</taxon>
        <taxon>Ecdysozoa</taxon>
        <taxon>Arthropoda</taxon>
        <taxon>Hexapoda</taxon>
        <taxon>Insecta</taxon>
        <taxon>Pterygota</taxon>
        <taxon>Neoptera</taxon>
        <taxon>Paraneoptera</taxon>
        <taxon>Hemiptera</taxon>
        <taxon>Sternorrhyncha</taxon>
        <taxon>Psylloidea</taxon>
        <taxon>Psyllidae</taxon>
        <taxon>Psyllinae</taxon>
        <taxon>Cacopsylla</taxon>
    </lineage>
</organism>
<accession>A0A8D9AKI8</accession>
<evidence type="ECO:0000256" key="1">
    <source>
        <dbReference type="ARBA" id="ARBA00009787"/>
    </source>
</evidence>
<dbReference type="EMBL" id="HBUF01427406">
    <property type="protein sequence ID" value="CAG6741559.1"/>
    <property type="molecule type" value="Transcribed_RNA"/>
</dbReference>
<dbReference type="Pfam" id="PF04754">
    <property type="entry name" value="Transposase_31"/>
    <property type="match status" value="1"/>
</dbReference>
<dbReference type="GO" id="GO:0006310">
    <property type="term" value="P:DNA recombination"/>
    <property type="evidence" value="ECO:0007669"/>
    <property type="project" value="TreeGrafter"/>
</dbReference>
<dbReference type="InterPro" id="IPR010106">
    <property type="entry name" value="RpnA"/>
</dbReference>
<dbReference type="EMBL" id="HBUF01329493">
    <property type="protein sequence ID" value="CAG6696620.1"/>
    <property type="molecule type" value="Transcribed_RNA"/>
</dbReference>
<dbReference type="EMBL" id="HBUF01070769">
    <property type="protein sequence ID" value="CAG6629431.1"/>
    <property type="molecule type" value="Transcribed_RNA"/>
</dbReference>
<reference evidence="3" key="1">
    <citation type="submission" date="2021-05" db="EMBL/GenBank/DDBJ databases">
        <authorList>
            <person name="Alioto T."/>
            <person name="Alioto T."/>
            <person name="Gomez Garrido J."/>
        </authorList>
    </citation>
    <scope>NUCLEOTIDE SEQUENCE</scope>
</reference>
<dbReference type="PANTHER" id="PTHR34611:SF2">
    <property type="entry name" value="INACTIVE RECOMBINATION-PROMOTING NUCLEASE-LIKE PROTEIN RPNE-RELATED"/>
    <property type="match status" value="1"/>
</dbReference>
<dbReference type="NCBIfam" id="TIGR01784">
    <property type="entry name" value="T_den_put_tspse"/>
    <property type="match status" value="1"/>
</dbReference>
<dbReference type="InterPro" id="IPR051699">
    <property type="entry name" value="Rpn/YhgA-like_nuclease"/>
</dbReference>
<proteinExistence type="inferred from homology"/>
<dbReference type="AlphaFoldDB" id="A0A8D9AKI8"/>
<sequence>MTQRLKHDQIFRKSMENPLVSHEFLATHLPKDILALMDISTVKLENTSFVELDLTDKYSDVIFSAKFNNTDGYIYLLLEHQSTADPFMALRLFKYMLNICDRYLTENQQAKYLPIIYPLIYYNGIQNYNVSRNLWSLFQSPRLAREFWTNDYQLVNVHEIPDEELKKRTWSGILDFFMKHINERELLSRWQEIAYMLPEIINVNIGYDYIEMLLCYTLTKIDQSDKMKLEKLLTSKLSQETGAKIMGSLAHHWEQIGEARGEARGEAKGIQIGKIEVAKKMLAKGSDPAFISTITGLDENFILSLTNSKATHKSKL</sequence>
<dbReference type="EMBL" id="HBUF01575740">
    <property type="protein sequence ID" value="CAG6768218.1"/>
    <property type="molecule type" value="Transcribed_RNA"/>
</dbReference>
<dbReference type="EMBL" id="HBUF01427407">
    <property type="protein sequence ID" value="CAG6741560.1"/>
    <property type="molecule type" value="Transcribed_RNA"/>
</dbReference>
<dbReference type="EMBL" id="HBUF01329492">
    <property type="protein sequence ID" value="CAG6696618.1"/>
    <property type="molecule type" value="Transcribed_RNA"/>
</dbReference>
<dbReference type="EMBL" id="HBUF01575738">
    <property type="protein sequence ID" value="CAG6768211.1"/>
    <property type="molecule type" value="Transcribed_RNA"/>
</dbReference>
<dbReference type="EMBL" id="HBUF01575741">
    <property type="protein sequence ID" value="CAG6768221.1"/>
    <property type="molecule type" value="Transcribed_RNA"/>
</dbReference>